<evidence type="ECO:0000313" key="10">
    <source>
        <dbReference type="EMBL" id="VAX25693.1"/>
    </source>
</evidence>
<dbReference type="InterPro" id="IPR018022">
    <property type="entry name" value="IPT"/>
</dbReference>
<dbReference type="GO" id="GO:0052381">
    <property type="term" value="F:tRNA dimethylallyltransferase activity"/>
    <property type="evidence" value="ECO:0007669"/>
    <property type="project" value="UniProtKB-EC"/>
</dbReference>
<proteinExistence type="inferred from homology"/>
<evidence type="ECO:0000256" key="2">
    <source>
        <dbReference type="ARBA" id="ARBA00005842"/>
    </source>
</evidence>
<dbReference type="SUPFAM" id="SSF52540">
    <property type="entry name" value="P-loop containing nucleoside triphosphate hydrolases"/>
    <property type="match status" value="2"/>
</dbReference>
<dbReference type="Gene3D" id="3.40.50.300">
    <property type="entry name" value="P-loop containing nucleotide triphosphate hydrolases"/>
    <property type="match status" value="1"/>
</dbReference>
<gene>
    <name evidence="10" type="ORF">MNBD_NITROSPINAE02-6</name>
</gene>
<dbReference type="Gene3D" id="1.10.20.140">
    <property type="match status" value="1"/>
</dbReference>
<dbReference type="PANTHER" id="PTHR11088">
    <property type="entry name" value="TRNA DIMETHYLALLYLTRANSFERASE"/>
    <property type="match status" value="1"/>
</dbReference>
<evidence type="ECO:0000256" key="4">
    <source>
        <dbReference type="ARBA" id="ARBA00022679"/>
    </source>
</evidence>
<dbReference type="AlphaFoldDB" id="A0A3B1CLV6"/>
<dbReference type="GO" id="GO:0005524">
    <property type="term" value="F:ATP binding"/>
    <property type="evidence" value="ECO:0007669"/>
    <property type="project" value="UniProtKB-KW"/>
</dbReference>
<reference evidence="10" key="1">
    <citation type="submission" date="2018-06" db="EMBL/GenBank/DDBJ databases">
        <authorList>
            <person name="Zhirakovskaya E."/>
        </authorList>
    </citation>
    <scope>NUCLEOTIDE SEQUENCE</scope>
</reference>
<comment type="cofactor">
    <cofactor evidence="1">
        <name>Mg(2+)</name>
        <dbReference type="ChEBI" id="CHEBI:18420"/>
    </cofactor>
</comment>
<dbReference type="EMBL" id="UOGE01000109">
    <property type="protein sequence ID" value="VAX25693.1"/>
    <property type="molecule type" value="Genomic_DNA"/>
</dbReference>
<sequence length="325" mass="36086">MGDTRPPLIVLTGPTACGKSEVGVRMALSLGSEIISADSVQVYKDFNIGSAKPSSSLLAQVRHHLVGSVSPEESYNVARFKDEAGAIARDLWTKKKVPLIVGGTGLYLKGLIEGLHCAVKVSDGAQQRLDKIYIDEGQGGAYGMAQKIDPGWMAKVHPNDTFRTMRLLGVYFTTGETLTQMFSGPVGEPEWDTLFLVLDLPRKELYRRIEKRVDTMIAQGLKEEVTTLKKMGYNNETKAMRALGYKEVYDETEGKLRPDETAGLIKKSTKAFARRQLTWFRKAPGAVFVPVAPDDDATTIANAIFNLDETREFLHRRDIDFALRR</sequence>
<evidence type="ECO:0000256" key="5">
    <source>
        <dbReference type="ARBA" id="ARBA00022694"/>
    </source>
</evidence>
<dbReference type="HAMAP" id="MF_00185">
    <property type="entry name" value="IPP_trans"/>
    <property type="match status" value="1"/>
</dbReference>
<dbReference type="Pfam" id="PF01715">
    <property type="entry name" value="IPPT"/>
    <property type="match status" value="1"/>
</dbReference>
<evidence type="ECO:0000256" key="7">
    <source>
        <dbReference type="ARBA" id="ARBA00022840"/>
    </source>
</evidence>
<keyword evidence="5" id="KW-0819">tRNA processing</keyword>
<organism evidence="10">
    <name type="scientific">hydrothermal vent metagenome</name>
    <dbReference type="NCBI Taxonomy" id="652676"/>
    <lineage>
        <taxon>unclassified sequences</taxon>
        <taxon>metagenomes</taxon>
        <taxon>ecological metagenomes</taxon>
    </lineage>
</organism>
<keyword evidence="8" id="KW-0460">Magnesium</keyword>
<dbReference type="EC" id="2.5.1.75" evidence="3"/>
<keyword evidence="6" id="KW-0547">Nucleotide-binding</keyword>
<dbReference type="NCBIfam" id="TIGR00174">
    <property type="entry name" value="miaA"/>
    <property type="match status" value="1"/>
</dbReference>
<comment type="catalytic activity">
    <reaction evidence="9">
        <text>adenosine(37) in tRNA + dimethylallyl diphosphate = N(6)-dimethylallyladenosine(37) in tRNA + diphosphate</text>
        <dbReference type="Rhea" id="RHEA:26482"/>
        <dbReference type="Rhea" id="RHEA-COMP:10162"/>
        <dbReference type="Rhea" id="RHEA-COMP:10375"/>
        <dbReference type="ChEBI" id="CHEBI:33019"/>
        <dbReference type="ChEBI" id="CHEBI:57623"/>
        <dbReference type="ChEBI" id="CHEBI:74411"/>
        <dbReference type="ChEBI" id="CHEBI:74415"/>
        <dbReference type="EC" id="2.5.1.75"/>
    </reaction>
</comment>
<dbReference type="PANTHER" id="PTHR11088:SF60">
    <property type="entry name" value="TRNA DIMETHYLALLYLTRANSFERASE"/>
    <property type="match status" value="1"/>
</dbReference>
<evidence type="ECO:0000256" key="3">
    <source>
        <dbReference type="ARBA" id="ARBA00012665"/>
    </source>
</evidence>
<protein>
    <recommendedName>
        <fullName evidence="3">tRNA dimethylallyltransferase</fullName>
        <ecNumber evidence="3">2.5.1.75</ecNumber>
    </recommendedName>
</protein>
<keyword evidence="4 10" id="KW-0808">Transferase</keyword>
<evidence type="ECO:0000256" key="9">
    <source>
        <dbReference type="ARBA" id="ARBA00049563"/>
    </source>
</evidence>
<evidence type="ECO:0000256" key="8">
    <source>
        <dbReference type="ARBA" id="ARBA00022842"/>
    </source>
</evidence>
<name>A0A3B1CLV6_9ZZZZ</name>
<keyword evidence="7" id="KW-0067">ATP-binding</keyword>
<accession>A0A3B1CLV6</accession>
<comment type="similarity">
    <text evidence="2">Belongs to the IPP transferase family.</text>
</comment>
<dbReference type="GO" id="GO:0006400">
    <property type="term" value="P:tRNA modification"/>
    <property type="evidence" value="ECO:0007669"/>
    <property type="project" value="TreeGrafter"/>
</dbReference>
<evidence type="ECO:0000256" key="6">
    <source>
        <dbReference type="ARBA" id="ARBA00022741"/>
    </source>
</evidence>
<dbReference type="InterPro" id="IPR039657">
    <property type="entry name" value="Dimethylallyltransferase"/>
</dbReference>
<dbReference type="InterPro" id="IPR027417">
    <property type="entry name" value="P-loop_NTPase"/>
</dbReference>
<evidence type="ECO:0000256" key="1">
    <source>
        <dbReference type="ARBA" id="ARBA00001946"/>
    </source>
</evidence>